<organism evidence="1 2">
    <name type="scientific">Stutzerimonas balearica</name>
    <dbReference type="NCBI Taxonomy" id="74829"/>
    <lineage>
        <taxon>Bacteria</taxon>
        <taxon>Pseudomonadati</taxon>
        <taxon>Pseudomonadota</taxon>
        <taxon>Gammaproteobacteria</taxon>
        <taxon>Pseudomonadales</taxon>
        <taxon>Pseudomonadaceae</taxon>
        <taxon>Stutzerimonas</taxon>
    </lineage>
</organism>
<dbReference type="AlphaFoldDB" id="A0A9X7UZA2"/>
<dbReference type="GO" id="GO:0004519">
    <property type="term" value="F:endonuclease activity"/>
    <property type="evidence" value="ECO:0007669"/>
    <property type="project" value="UniProtKB-KW"/>
</dbReference>
<dbReference type="RefSeq" id="WP_074436839.1">
    <property type="nucleotide sequence ID" value="NZ_CP067013.1"/>
</dbReference>
<dbReference type="EMBL" id="CP067013">
    <property type="protein sequence ID" value="QQN49106.1"/>
    <property type="molecule type" value="Genomic_DNA"/>
</dbReference>
<keyword evidence="1" id="KW-0378">Hydrolase</keyword>
<reference evidence="1 2" key="1">
    <citation type="submission" date="2020-12" db="EMBL/GenBank/DDBJ databases">
        <title>FDA dAtabase for Regulatory Grade micrObial Sequences (FDA-ARGOS): Supporting development and validation of Infectious Disease Dx tests.</title>
        <authorList>
            <person name="Sproer C."/>
            <person name="Gronow S."/>
            <person name="Severitt S."/>
            <person name="Schroder I."/>
            <person name="Tallon L."/>
            <person name="Sadzewicz L."/>
            <person name="Zhao X."/>
            <person name="Boylan J."/>
            <person name="Ott S."/>
            <person name="Bowen H."/>
            <person name="Vavikolanu K."/>
            <person name="Mehta A."/>
            <person name="Aluvathingal J."/>
            <person name="Nadendla S."/>
            <person name="Lowell S."/>
            <person name="Myers T."/>
            <person name="Yan Y."/>
            <person name="Sichtig H."/>
        </authorList>
    </citation>
    <scope>NUCLEOTIDE SEQUENCE [LARGE SCALE GENOMIC DNA]</scope>
    <source>
        <strain evidence="1 2">FDAARGOS_1013</strain>
    </source>
</reference>
<accession>A0A9X7UZA2</accession>
<proteinExistence type="predicted"/>
<evidence type="ECO:0000313" key="1">
    <source>
        <dbReference type="EMBL" id="QQN49106.1"/>
    </source>
</evidence>
<sequence>MANNWNIPGWLEKEVRARDTECVYCRNEFTSVKVSRKSAASWEHIINDASIITRENIALCCCGCNASKGQKQLSAWLQTKYCRDRGITPETVAPVIKQAIERGL</sequence>
<dbReference type="Proteomes" id="UP000595933">
    <property type="component" value="Chromosome"/>
</dbReference>
<protein>
    <submittedName>
        <fullName evidence="1">HNH endonuclease</fullName>
    </submittedName>
</protein>
<keyword evidence="1" id="KW-0540">Nuclease</keyword>
<evidence type="ECO:0000313" key="2">
    <source>
        <dbReference type="Proteomes" id="UP000595933"/>
    </source>
</evidence>
<dbReference type="Gene3D" id="1.10.30.50">
    <property type="match status" value="1"/>
</dbReference>
<keyword evidence="1" id="KW-0255">Endonuclease</keyword>
<name>A0A9X7UZA2_9GAMM</name>
<gene>
    <name evidence="1" type="ORF">I6H70_11045</name>
</gene>